<dbReference type="GO" id="GO:0009306">
    <property type="term" value="P:protein secretion"/>
    <property type="evidence" value="ECO:0007669"/>
    <property type="project" value="UniProtKB-UniRule"/>
</dbReference>
<dbReference type="OrthoDB" id="5373231at2"/>
<reference evidence="10 11" key="1">
    <citation type="submission" date="2009-07" db="EMBL/GenBank/DDBJ databases">
        <authorList>
            <person name="Madupu R."/>
            <person name="Sebastian Y."/>
            <person name="Durkin A.S."/>
            <person name="Torralba M."/>
            <person name="Methe B."/>
            <person name="Sutton G.G."/>
            <person name="Strausberg R.L."/>
            <person name="Nelson K.E."/>
        </authorList>
    </citation>
    <scope>NUCLEOTIDE SEQUENCE [LARGE SCALE GENOMIC DNA]</scope>
    <source>
        <strain evidence="10 11">RM3268</strain>
    </source>
</reference>
<gene>
    <name evidence="9 10" type="primary">secE</name>
    <name evidence="10" type="ORF">CAMGR0001_1791</name>
</gene>
<dbReference type="Proteomes" id="UP000005709">
    <property type="component" value="Unassembled WGS sequence"/>
</dbReference>
<dbReference type="GO" id="GO:0005886">
    <property type="term" value="C:plasma membrane"/>
    <property type="evidence" value="ECO:0007669"/>
    <property type="project" value="UniProtKB-SubCell"/>
</dbReference>
<comment type="caution">
    <text evidence="10">The sequence shown here is derived from an EMBL/GenBank/DDBJ whole genome shotgun (WGS) entry which is preliminary data.</text>
</comment>
<dbReference type="GO" id="GO:0006605">
    <property type="term" value="P:protein targeting"/>
    <property type="evidence" value="ECO:0007669"/>
    <property type="project" value="UniProtKB-UniRule"/>
</dbReference>
<dbReference type="EMBL" id="ACYG01000028">
    <property type="protein sequence ID" value="EEV16780.1"/>
    <property type="molecule type" value="Genomic_DNA"/>
</dbReference>
<evidence type="ECO:0000256" key="1">
    <source>
        <dbReference type="ARBA" id="ARBA00004370"/>
    </source>
</evidence>
<dbReference type="PANTHER" id="PTHR33910:SF1">
    <property type="entry name" value="PROTEIN TRANSLOCASE SUBUNIT SECE"/>
    <property type="match status" value="1"/>
</dbReference>
<comment type="function">
    <text evidence="9">Essential subunit of the Sec protein translocation channel SecYEG. Clamps together the 2 halves of SecY. May contact the channel plug during translocation.</text>
</comment>
<dbReference type="GO" id="GO:0043952">
    <property type="term" value="P:protein transport by the Sec complex"/>
    <property type="evidence" value="ECO:0007669"/>
    <property type="project" value="UniProtKB-UniRule"/>
</dbReference>
<comment type="similarity">
    <text evidence="9">Belongs to the SecE/SEC61-gamma family.</text>
</comment>
<evidence type="ECO:0000256" key="4">
    <source>
        <dbReference type="ARBA" id="ARBA00022692"/>
    </source>
</evidence>
<organism evidence="10 11">
    <name type="scientific">Campylobacter gracilis RM3268</name>
    <dbReference type="NCBI Taxonomy" id="553220"/>
    <lineage>
        <taxon>Bacteria</taxon>
        <taxon>Pseudomonadati</taxon>
        <taxon>Campylobacterota</taxon>
        <taxon>Epsilonproteobacteria</taxon>
        <taxon>Campylobacterales</taxon>
        <taxon>Campylobacteraceae</taxon>
        <taxon>Campylobacter</taxon>
    </lineage>
</organism>
<sequence length="57" mass="6388">MEKVKEYYKQAKVELDKVIFPTKDQTKTAYISVVVVVVVIALFLALVDLIMSALITA</sequence>
<dbReference type="InterPro" id="IPR038379">
    <property type="entry name" value="SecE_sf"/>
</dbReference>
<dbReference type="STRING" id="824.CGRAC_1606"/>
<evidence type="ECO:0000256" key="2">
    <source>
        <dbReference type="ARBA" id="ARBA00022448"/>
    </source>
</evidence>
<comment type="subunit">
    <text evidence="9">Component of the Sec protein translocase complex. Heterotrimer consisting of SecY, SecE and SecG subunits. The heterotrimers can form oligomers, although 1 heterotrimer is thought to be able to translocate proteins. Interacts with the ribosome. Interacts with SecDF, and other proteins may be involved. Interacts with SecA.</text>
</comment>
<dbReference type="GO" id="GO:0008320">
    <property type="term" value="F:protein transmembrane transporter activity"/>
    <property type="evidence" value="ECO:0007669"/>
    <property type="project" value="UniProtKB-UniRule"/>
</dbReference>
<keyword evidence="3 9" id="KW-1003">Cell membrane</keyword>
<feature type="transmembrane region" description="Helical" evidence="9">
    <location>
        <begin position="29"/>
        <end position="55"/>
    </location>
</feature>
<dbReference type="InterPro" id="IPR005807">
    <property type="entry name" value="SecE_bac"/>
</dbReference>
<comment type="subcellular location">
    <subcellularLocation>
        <location evidence="9">Cell membrane</location>
        <topology evidence="9">Single-pass membrane protein</topology>
    </subcellularLocation>
    <subcellularLocation>
        <location evidence="1">Membrane</location>
    </subcellularLocation>
</comment>
<dbReference type="HAMAP" id="MF_00422">
    <property type="entry name" value="SecE"/>
    <property type="match status" value="1"/>
</dbReference>
<evidence type="ECO:0000256" key="9">
    <source>
        <dbReference type="HAMAP-Rule" id="MF_00422"/>
    </source>
</evidence>
<keyword evidence="8 9" id="KW-0472">Membrane</keyword>
<keyword evidence="4 9" id="KW-0812">Transmembrane</keyword>
<dbReference type="GO" id="GO:0065002">
    <property type="term" value="P:intracellular protein transmembrane transport"/>
    <property type="evidence" value="ECO:0007669"/>
    <property type="project" value="UniProtKB-UniRule"/>
</dbReference>
<evidence type="ECO:0000313" key="11">
    <source>
        <dbReference type="Proteomes" id="UP000005709"/>
    </source>
</evidence>
<keyword evidence="11" id="KW-1185">Reference proteome</keyword>
<evidence type="ECO:0000256" key="7">
    <source>
        <dbReference type="ARBA" id="ARBA00023010"/>
    </source>
</evidence>
<evidence type="ECO:0000256" key="3">
    <source>
        <dbReference type="ARBA" id="ARBA00022475"/>
    </source>
</evidence>
<dbReference type="Pfam" id="PF00584">
    <property type="entry name" value="SecE"/>
    <property type="match status" value="1"/>
</dbReference>
<proteinExistence type="inferred from homology"/>
<evidence type="ECO:0000256" key="5">
    <source>
        <dbReference type="ARBA" id="ARBA00022927"/>
    </source>
</evidence>
<evidence type="ECO:0000256" key="8">
    <source>
        <dbReference type="ARBA" id="ARBA00023136"/>
    </source>
</evidence>
<evidence type="ECO:0000313" key="10">
    <source>
        <dbReference type="EMBL" id="EEV16780.1"/>
    </source>
</evidence>
<accession>C8PK86</accession>
<keyword evidence="5 9" id="KW-0653">Protein transport</keyword>
<dbReference type="Gene3D" id="1.20.5.1030">
    <property type="entry name" value="Preprotein translocase secy subunit"/>
    <property type="match status" value="1"/>
</dbReference>
<name>C8PK86_9BACT</name>
<evidence type="ECO:0000256" key="6">
    <source>
        <dbReference type="ARBA" id="ARBA00022989"/>
    </source>
</evidence>
<protein>
    <recommendedName>
        <fullName evidence="9">Protein translocase subunit SecE</fullName>
    </recommendedName>
</protein>
<dbReference type="AlphaFoldDB" id="C8PK86"/>
<dbReference type="NCBIfam" id="TIGR00964">
    <property type="entry name" value="secE_bact"/>
    <property type="match status" value="1"/>
</dbReference>
<dbReference type="PANTHER" id="PTHR33910">
    <property type="entry name" value="PROTEIN TRANSLOCASE SUBUNIT SECE"/>
    <property type="match status" value="1"/>
</dbReference>
<dbReference type="eggNOG" id="COG0690">
    <property type="taxonomic scope" value="Bacteria"/>
</dbReference>
<keyword evidence="6 9" id="KW-1133">Transmembrane helix</keyword>
<dbReference type="InterPro" id="IPR001901">
    <property type="entry name" value="Translocase_SecE/Sec61-g"/>
</dbReference>
<keyword evidence="2 9" id="KW-0813">Transport</keyword>
<dbReference type="RefSeq" id="WP_005872632.1">
    <property type="nucleotide sequence ID" value="NZ_ACYG01000028.1"/>
</dbReference>
<keyword evidence="7 9" id="KW-0811">Translocation</keyword>